<keyword evidence="6 14" id="KW-0256">Endoplasmic reticulum</keyword>
<evidence type="ECO:0000256" key="4">
    <source>
        <dbReference type="ARBA" id="ARBA00022448"/>
    </source>
</evidence>
<dbReference type="Pfam" id="PF04810">
    <property type="entry name" value="zf-Sec23_Sec24"/>
    <property type="match status" value="1"/>
</dbReference>
<name>A0AAW1SDN6_9CHLO</name>
<dbReference type="GO" id="GO:0005789">
    <property type="term" value="C:endoplasmic reticulum membrane"/>
    <property type="evidence" value="ECO:0007669"/>
    <property type="project" value="UniProtKB-SubCell"/>
</dbReference>
<evidence type="ECO:0000256" key="7">
    <source>
        <dbReference type="ARBA" id="ARBA00022833"/>
    </source>
</evidence>
<keyword evidence="5 14" id="KW-0479">Metal-binding</keyword>
<dbReference type="SUPFAM" id="SSF82754">
    <property type="entry name" value="C-terminal, gelsolin-like domain of Sec23/24"/>
    <property type="match status" value="1"/>
</dbReference>
<dbReference type="SUPFAM" id="SSF82919">
    <property type="entry name" value="Zn-finger domain of Sec23/24"/>
    <property type="match status" value="1"/>
</dbReference>
<dbReference type="InterPro" id="IPR036465">
    <property type="entry name" value="vWFA_dom_sf"/>
</dbReference>
<evidence type="ECO:0000256" key="12">
    <source>
        <dbReference type="ARBA" id="ARBA00023329"/>
    </source>
</evidence>
<evidence type="ECO:0000259" key="19">
    <source>
        <dbReference type="Pfam" id="PF04815"/>
    </source>
</evidence>
<keyword evidence="8 14" id="KW-0931">ER-Golgi transport</keyword>
<organism evidence="21 22">
    <name type="scientific">Apatococcus lobatus</name>
    <dbReference type="NCBI Taxonomy" id="904363"/>
    <lineage>
        <taxon>Eukaryota</taxon>
        <taxon>Viridiplantae</taxon>
        <taxon>Chlorophyta</taxon>
        <taxon>core chlorophytes</taxon>
        <taxon>Trebouxiophyceae</taxon>
        <taxon>Chlorellales</taxon>
        <taxon>Chlorellaceae</taxon>
        <taxon>Apatococcus</taxon>
    </lineage>
</organism>
<evidence type="ECO:0000256" key="8">
    <source>
        <dbReference type="ARBA" id="ARBA00022892"/>
    </source>
</evidence>
<dbReference type="InterPro" id="IPR006896">
    <property type="entry name" value="Sec23/24_trunk_dom"/>
</dbReference>
<feature type="domain" description="Zinc finger Sec23/Sec24-type" evidence="17">
    <location>
        <begin position="54"/>
        <end position="92"/>
    </location>
</feature>
<keyword evidence="10" id="KW-0333">Golgi apparatus</keyword>
<evidence type="ECO:0000256" key="6">
    <source>
        <dbReference type="ARBA" id="ARBA00022824"/>
    </source>
</evidence>
<dbReference type="AlphaFoldDB" id="A0AAW1SDN6"/>
<dbReference type="PANTHER" id="PTHR11141">
    <property type="entry name" value="PROTEIN TRANSPORT PROTEIN SEC23"/>
    <property type="match status" value="1"/>
</dbReference>
<evidence type="ECO:0000256" key="9">
    <source>
        <dbReference type="ARBA" id="ARBA00022927"/>
    </source>
</evidence>
<dbReference type="Gene3D" id="2.30.30.380">
    <property type="entry name" value="Zn-finger domain of Sec23/24"/>
    <property type="match status" value="1"/>
</dbReference>
<evidence type="ECO:0000256" key="2">
    <source>
        <dbReference type="ARBA" id="ARBA00009210"/>
    </source>
</evidence>
<evidence type="ECO:0000259" key="18">
    <source>
        <dbReference type="Pfam" id="PF04811"/>
    </source>
</evidence>
<keyword evidence="4 14" id="KW-0813">Transport</keyword>
<dbReference type="PANTHER" id="PTHR11141:SF0">
    <property type="entry name" value="PROTEIN TRANSPORT PROTEIN SEC23"/>
    <property type="match status" value="1"/>
</dbReference>
<dbReference type="SUPFAM" id="SSF81995">
    <property type="entry name" value="beta-sandwich domain of Sec23/24"/>
    <property type="match status" value="1"/>
</dbReference>
<dbReference type="InterPro" id="IPR029006">
    <property type="entry name" value="ADF-H/Gelsolin-like_dom_sf"/>
</dbReference>
<comment type="similarity">
    <text evidence="2 14">Belongs to the SEC23/SEC24 family. SEC23 subfamily.</text>
</comment>
<dbReference type="GO" id="GO:0006886">
    <property type="term" value="P:intracellular protein transport"/>
    <property type="evidence" value="ECO:0007669"/>
    <property type="project" value="InterPro"/>
</dbReference>
<dbReference type="InterPro" id="IPR012990">
    <property type="entry name" value="Beta-sandwich_Sec23_24"/>
</dbReference>
<feature type="region of interest" description="Disordered" evidence="15">
    <location>
        <begin position="203"/>
        <end position="226"/>
    </location>
</feature>
<dbReference type="Gene3D" id="1.20.120.730">
    <property type="entry name" value="Sec23/Sec24 helical domain"/>
    <property type="match status" value="1"/>
</dbReference>
<evidence type="ECO:0000259" key="20">
    <source>
        <dbReference type="Pfam" id="PF08033"/>
    </source>
</evidence>
<evidence type="ECO:0000256" key="3">
    <source>
        <dbReference type="ARBA" id="ARBA00021212"/>
    </source>
</evidence>
<reference evidence="21 22" key="1">
    <citation type="journal article" date="2024" name="Nat. Commun.">
        <title>Phylogenomics reveals the evolutionary origins of lichenization in chlorophyte algae.</title>
        <authorList>
            <person name="Puginier C."/>
            <person name="Libourel C."/>
            <person name="Otte J."/>
            <person name="Skaloud P."/>
            <person name="Haon M."/>
            <person name="Grisel S."/>
            <person name="Petersen M."/>
            <person name="Berrin J.G."/>
            <person name="Delaux P.M."/>
            <person name="Dal Grande F."/>
            <person name="Keller J."/>
        </authorList>
    </citation>
    <scope>NUCLEOTIDE SEQUENCE [LARGE SCALE GENOMIC DNA]</scope>
    <source>
        <strain evidence="21 22">SAG 2145</strain>
    </source>
</reference>
<dbReference type="InterPro" id="IPR006895">
    <property type="entry name" value="Znf_Sec23_Sec24"/>
</dbReference>
<accession>A0AAW1SDN6</accession>
<dbReference type="InterPro" id="IPR036174">
    <property type="entry name" value="Znf_Sec23_Sec24_sf"/>
</dbReference>
<dbReference type="GO" id="GO:0008270">
    <property type="term" value="F:zinc ion binding"/>
    <property type="evidence" value="ECO:0007669"/>
    <property type="project" value="InterPro"/>
</dbReference>
<feature type="domain" description="Gelsolin-like" evidence="16">
    <location>
        <begin position="642"/>
        <end position="731"/>
    </location>
</feature>
<dbReference type="GO" id="GO:0000139">
    <property type="term" value="C:Golgi membrane"/>
    <property type="evidence" value="ECO:0007669"/>
    <property type="project" value="UniProtKB-SubCell"/>
</dbReference>
<dbReference type="Pfam" id="PF04815">
    <property type="entry name" value="Sec23_helical"/>
    <property type="match status" value="1"/>
</dbReference>
<dbReference type="Pfam" id="PF00626">
    <property type="entry name" value="Gelsolin"/>
    <property type="match status" value="1"/>
</dbReference>
<dbReference type="GO" id="GO:0090110">
    <property type="term" value="P:COPII-coated vesicle cargo loading"/>
    <property type="evidence" value="ECO:0007669"/>
    <property type="project" value="TreeGrafter"/>
</dbReference>
<dbReference type="GO" id="GO:0005096">
    <property type="term" value="F:GTPase activator activity"/>
    <property type="evidence" value="ECO:0007669"/>
    <property type="project" value="TreeGrafter"/>
</dbReference>
<keyword evidence="9 14" id="KW-0653">Protein transport</keyword>
<dbReference type="InterPro" id="IPR036175">
    <property type="entry name" value="Sec23/24_helical_dom_sf"/>
</dbReference>
<gene>
    <name evidence="21" type="ORF">WJX74_001931</name>
</gene>
<evidence type="ECO:0000313" key="21">
    <source>
        <dbReference type="EMBL" id="KAK9844394.1"/>
    </source>
</evidence>
<dbReference type="InterPro" id="IPR037364">
    <property type="entry name" value="Sec23"/>
</dbReference>
<keyword evidence="22" id="KW-1185">Reference proteome</keyword>
<evidence type="ECO:0000256" key="11">
    <source>
        <dbReference type="ARBA" id="ARBA00023136"/>
    </source>
</evidence>
<keyword evidence="7 14" id="KW-0862">Zinc</keyword>
<dbReference type="InterPro" id="IPR036180">
    <property type="entry name" value="Gelsolin-like_dom_sf"/>
</dbReference>
<evidence type="ECO:0000256" key="5">
    <source>
        <dbReference type="ARBA" id="ARBA00022723"/>
    </source>
</evidence>
<evidence type="ECO:0000313" key="22">
    <source>
        <dbReference type="Proteomes" id="UP001438707"/>
    </source>
</evidence>
<dbReference type="GO" id="GO:0070971">
    <property type="term" value="C:endoplasmic reticulum exit site"/>
    <property type="evidence" value="ECO:0007669"/>
    <property type="project" value="TreeGrafter"/>
</dbReference>
<comment type="function">
    <text evidence="13 14">Component of the coat protein complex II (COPII) which promotes the formation of transport vesicles from the endoplasmic reticulum (ER). The coat has two main functions, the physical deformation of the endoplasmic reticulum membrane into vesicles and the selection of cargo molecules.</text>
</comment>
<keyword evidence="11 14" id="KW-0472">Membrane</keyword>
<dbReference type="Proteomes" id="UP001438707">
    <property type="component" value="Unassembled WGS sequence"/>
</dbReference>
<dbReference type="EMBL" id="JALJOS010000001">
    <property type="protein sequence ID" value="KAK9844394.1"/>
    <property type="molecule type" value="Genomic_DNA"/>
</dbReference>
<dbReference type="Gene3D" id="3.40.50.410">
    <property type="entry name" value="von Willebrand factor, type A domain"/>
    <property type="match status" value="1"/>
</dbReference>
<sequence length="773" mass="85452">MEVFGPLEERDAIRMSWNVWPDNRIEATKCVIPFGVLYTPIKPLQSLQVVGYEPVPCRHCQAILNCFAQCDFGARLWICPFCHGRNQFPAHYQGISEQNMPAELFEQCSTIEYMIPAPPNVRPPAYVFVVDTCLREDELAACKGAITQALQMVPEYSQIGLVTFGTHVHVHELGFTECAKSYVFHGSKEYTSQQVQTQLGLGVRTPNRTPSAPAARPTGQQQAQSLQSAQQAGAARFILPLSECEFALQGVLEELQQDAFPAEAEHRPSRCTGTAIQVAAGLMAACLPQNSCAARLQLFVGGPSTVGAGKVVERQLMEPIRSHKDLAKDAAPLFKKALRFYDGLAADLVKQSHSLDVFACALDQVGLAEMKRAVERSGGNVVQVDSFGNPVFKESFRRVFETPGEPGSLNTASHATMEVIPSKDVKVSGALGPGSPIEKKLASAVADQVVGMGGTNRWRLAGLDARTTMAFFFEILAANKKDAERQNSAFFLQFITRYLSPDGSMRCRVTTVSRMWTDGNNAENLINAFDQECAAALIARLATYKMETEEDFDATRYLDRTLIRLASRFGDYRKDDAGSFTLSQALSLFPGFMFNLRRSQFVQVFGNSPDETAFCRLVLNKETTSEALLMLQPELISYQLASPEPEPVMLDVTSIHPERILLLDSYFYVVVFHGSNVATWRKQEYHLQAEHGGFKSLLEAPQAHAEQIVKNRFPVPKLVICDQNGSQARFLLARLNPSSSYSNPSGMSAEVIMTDDVSLQVFLDHLRKLAVQS</sequence>
<dbReference type="GO" id="GO:0030127">
    <property type="term" value="C:COPII vesicle coat"/>
    <property type="evidence" value="ECO:0007669"/>
    <property type="project" value="InterPro"/>
</dbReference>
<evidence type="ECO:0000259" key="16">
    <source>
        <dbReference type="Pfam" id="PF00626"/>
    </source>
</evidence>
<dbReference type="Pfam" id="PF08033">
    <property type="entry name" value="Sec23_BS"/>
    <property type="match status" value="1"/>
</dbReference>
<evidence type="ECO:0000256" key="13">
    <source>
        <dbReference type="ARBA" id="ARBA00025471"/>
    </source>
</evidence>
<dbReference type="FunFam" id="3.40.20.10:FF:000041">
    <property type="entry name" value="Protein transport protein SEC23"/>
    <property type="match status" value="1"/>
</dbReference>
<dbReference type="InterPro" id="IPR006900">
    <property type="entry name" value="Sec23/24_helical_dom"/>
</dbReference>
<protein>
    <recommendedName>
        <fullName evidence="3 14">Protein transport protein SEC23</fullName>
    </recommendedName>
</protein>
<feature type="domain" description="Sec23/Sec24 trunk" evidence="18">
    <location>
        <begin position="122"/>
        <end position="400"/>
    </location>
</feature>
<comment type="subcellular location">
    <subcellularLocation>
        <location evidence="14">Cytoplasmic vesicle</location>
        <location evidence="14">COPII-coated vesicle membrane</location>
        <topology evidence="14">Peripheral membrane protein</topology>
        <orientation evidence="14">Cytoplasmic side</orientation>
    </subcellularLocation>
    <subcellularLocation>
        <location evidence="14">Endoplasmic reticulum membrane</location>
        <topology evidence="14">Peripheral membrane protein</topology>
        <orientation evidence="14">Cytoplasmic side</orientation>
    </subcellularLocation>
    <subcellularLocation>
        <location evidence="1">Golgi apparatus membrane</location>
        <topology evidence="1">Peripheral membrane protein</topology>
        <orientation evidence="1">Cytoplasmic side</orientation>
    </subcellularLocation>
</comment>
<feature type="domain" description="Sec23/Sec24 beta-sandwich" evidence="20">
    <location>
        <begin position="413"/>
        <end position="517"/>
    </location>
</feature>
<dbReference type="FunFam" id="2.30.30.380:FF:000001">
    <property type="entry name" value="Protein transport protein SEC23"/>
    <property type="match status" value="1"/>
</dbReference>
<dbReference type="SUPFAM" id="SSF81811">
    <property type="entry name" value="Helical domain of Sec23/24"/>
    <property type="match status" value="1"/>
</dbReference>
<keyword evidence="14" id="KW-0963">Cytoplasm</keyword>
<dbReference type="Gene3D" id="2.60.40.1670">
    <property type="entry name" value="beta-sandwich domain of Sec23/24"/>
    <property type="match status" value="1"/>
</dbReference>
<evidence type="ECO:0000256" key="10">
    <source>
        <dbReference type="ARBA" id="ARBA00023034"/>
    </source>
</evidence>
<proteinExistence type="inferred from homology"/>
<evidence type="ECO:0000256" key="14">
    <source>
        <dbReference type="RuleBase" id="RU365030"/>
    </source>
</evidence>
<dbReference type="InterPro" id="IPR007123">
    <property type="entry name" value="Gelsolin-like_dom"/>
</dbReference>
<keyword evidence="12 14" id="KW-0968">Cytoplasmic vesicle</keyword>
<evidence type="ECO:0000256" key="1">
    <source>
        <dbReference type="ARBA" id="ARBA00004255"/>
    </source>
</evidence>
<dbReference type="Gene3D" id="3.40.20.10">
    <property type="entry name" value="Severin"/>
    <property type="match status" value="1"/>
</dbReference>
<evidence type="ECO:0000256" key="15">
    <source>
        <dbReference type="SAM" id="MobiDB-lite"/>
    </source>
</evidence>
<dbReference type="SUPFAM" id="SSF53300">
    <property type="entry name" value="vWA-like"/>
    <property type="match status" value="1"/>
</dbReference>
<evidence type="ECO:0000259" key="17">
    <source>
        <dbReference type="Pfam" id="PF04810"/>
    </source>
</evidence>
<dbReference type="Pfam" id="PF04811">
    <property type="entry name" value="Sec23_trunk"/>
    <property type="match status" value="1"/>
</dbReference>
<comment type="caution">
    <text evidence="21">The sequence shown here is derived from an EMBL/GenBank/DDBJ whole genome shotgun (WGS) entry which is preliminary data.</text>
</comment>
<feature type="domain" description="Sec23/Sec24 helical" evidence="19">
    <location>
        <begin position="530"/>
        <end position="628"/>
    </location>
</feature>